<dbReference type="HOGENOM" id="CLU_3363461_0_0_5"/>
<name>A1URF5_BARBK</name>
<sequence>MRRFIMLFETIAFTVLWIIGGMAFAVKMAEWVNGTPASS</sequence>
<gene>
    <name evidence="1" type="ordered locus">BARBAKC583_0225</name>
</gene>
<evidence type="ECO:0000313" key="1">
    <source>
        <dbReference type="EMBL" id="ABM45660.1"/>
    </source>
</evidence>
<reference evidence="1 2" key="1">
    <citation type="submission" date="2006-12" db="EMBL/GenBank/DDBJ databases">
        <authorList>
            <person name="Hendrix L."/>
            <person name="Mohamoud Y."/>
            <person name="Radune D."/>
            <person name="Shvartsbeyn A."/>
            <person name="Daugherty S."/>
            <person name="Dodson R."/>
            <person name="Durkin A.S."/>
            <person name="Harkins D."/>
            <person name="Huot H."/>
            <person name="Kothari S.P."/>
            <person name="Madupu R."/>
            <person name="Li J."/>
            <person name="Nelson W.C."/>
            <person name="Shrivastava S."/>
            <person name="Giglio M.G."/>
            <person name="Haft D."/>
            <person name="Selengut J."/>
            <person name="Fraser-Ligget C."/>
            <person name="Seshadri R."/>
        </authorList>
    </citation>
    <scope>NUCLEOTIDE SEQUENCE [LARGE SCALE GENOMIC DNA]</scope>
    <source>
        <strain evidence="2">ATCC 35685 / NCTC 12138 / KC583</strain>
    </source>
</reference>
<dbReference type="EMBL" id="CP000524">
    <property type="protein sequence ID" value="ABM45660.1"/>
    <property type="molecule type" value="Genomic_DNA"/>
</dbReference>
<proteinExistence type="predicted"/>
<organism evidence="1 2">
    <name type="scientific">Bartonella bacilliformis (strain ATCC 35685 / KC583 / Herrer 020/F12,63)</name>
    <dbReference type="NCBI Taxonomy" id="360095"/>
    <lineage>
        <taxon>Bacteria</taxon>
        <taxon>Pseudomonadati</taxon>
        <taxon>Pseudomonadota</taxon>
        <taxon>Alphaproteobacteria</taxon>
        <taxon>Hyphomicrobiales</taxon>
        <taxon>Bartonellaceae</taxon>
        <taxon>Bartonella</taxon>
    </lineage>
</organism>
<protein>
    <submittedName>
        <fullName evidence="1">Uncharacterized protein</fullName>
    </submittedName>
</protein>
<accession>A1URF5</accession>
<evidence type="ECO:0000313" key="2">
    <source>
        <dbReference type="Proteomes" id="UP000000643"/>
    </source>
</evidence>
<dbReference type="Proteomes" id="UP000000643">
    <property type="component" value="Chromosome"/>
</dbReference>
<dbReference type="KEGG" id="bbk:BARBAKC583_0225"/>
<dbReference type="AlphaFoldDB" id="A1URF5"/>